<dbReference type="SMART" id="SM00028">
    <property type="entry name" value="TPR"/>
    <property type="match status" value="4"/>
</dbReference>
<dbReference type="Gene3D" id="3.40.50.2000">
    <property type="entry name" value="Glycogen Phosphorylase B"/>
    <property type="match status" value="1"/>
</dbReference>
<keyword evidence="13" id="KW-1185">Reference proteome</keyword>
<evidence type="ECO:0000313" key="12">
    <source>
        <dbReference type="EMBL" id="ARP86973.1"/>
    </source>
</evidence>
<dbReference type="Pfam" id="PF10119">
    <property type="entry name" value="MethyTransf_Reg"/>
    <property type="match status" value="1"/>
</dbReference>
<evidence type="ECO:0000259" key="10">
    <source>
        <dbReference type="Pfam" id="PF13844"/>
    </source>
</evidence>
<keyword evidence="7 8" id="KW-0802">TPR repeat</keyword>
<feature type="domain" description="Methyltransferase" evidence="11">
    <location>
        <begin position="67"/>
        <end position="175"/>
    </location>
</feature>
<dbReference type="InterPro" id="IPR018773">
    <property type="entry name" value="MeTrfase_reg_dom_prd"/>
</dbReference>
<evidence type="ECO:0000256" key="7">
    <source>
        <dbReference type="ARBA" id="ARBA00022803"/>
    </source>
</evidence>
<comment type="pathway">
    <text evidence="1">Protein modification; protein glycosylation.</text>
</comment>
<dbReference type="Gene3D" id="3.40.50.11380">
    <property type="match status" value="1"/>
</dbReference>
<keyword evidence="4" id="KW-0328">Glycosyltransferase</keyword>
<evidence type="ECO:0000256" key="5">
    <source>
        <dbReference type="ARBA" id="ARBA00022679"/>
    </source>
</evidence>
<evidence type="ECO:0000313" key="13">
    <source>
        <dbReference type="Proteomes" id="UP000194139"/>
    </source>
</evidence>
<comment type="similarity">
    <text evidence="2">Belongs to the glycosyltransferase 41 family. O-GlcNAc transferase subfamily.</text>
</comment>
<dbReference type="Gene3D" id="1.25.40.10">
    <property type="entry name" value="Tetratricopeptide repeat domain"/>
    <property type="match status" value="1"/>
</dbReference>
<evidence type="ECO:0000256" key="3">
    <source>
        <dbReference type="ARBA" id="ARBA00011970"/>
    </source>
</evidence>
<evidence type="ECO:0000256" key="8">
    <source>
        <dbReference type="PROSITE-ProRule" id="PRU00339"/>
    </source>
</evidence>
<feature type="repeat" description="TPR" evidence="8">
    <location>
        <begin position="658"/>
        <end position="691"/>
    </location>
</feature>
<feature type="repeat" description="TPR" evidence="8">
    <location>
        <begin position="726"/>
        <end position="759"/>
    </location>
</feature>
<dbReference type="InterPro" id="IPR019734">
    <property type="entry name" value="TPR_rpt"/>
</dbReference>
<proteinExistence type="inferred from homology"/>
<feature type="domain" description="O-GlcNAc transferase C-terminal" evidence="10">
    <location>
        <begin position="791"/>
        <end position="958"/>
    </location>
</feature>
<dbReference type="PROSITE" id="PS50005">
    <property type="entry name" value="TPR"/>
    <property type="match status" value="3"/>
</dbReference>
<keyword evidence="5" id="KW-0808">Transferase</keyword>
<dbReference type="InterPro" id="IPR029489">
    <property type="entry name" value="OGT/SEC/SPY_C"/>
</dbReference>
<organism evidence="12 13">
    <name type="scientific">Bordetella genomosp. 9</name>
    <dbReference type="NCBI Taxonomy" id="1416803"/>
    <lineage>
        <taxon>Bacteria</taxon>
        <taxon>Pseudomonadati</taxon>
        <taxon>Pseudomonadota</taxon>
        <taxon>Betaproteobacteria</taxon>
        <taxon>Burkholderiales</taxon>
        <taxon>Alcaligenaceae</taxon>
        <taxon>Bordetella</taxon>
    </lineage>
</organism>
<accession>A0A1W6Z2B5</accession>
<dbReference type="Gene3D" id="3.40.50.150">
    <property type="entry name" value="Vaccinia Virus protein VP39"/>
    <property type="match status" value="1"/>
</dbReference>
<evidence type="ECO:0000259" key="9">
    <source>
        <dbReference type="Pfam" id="PF10119"/>
    </source>
</evidence>
<dbReference type="EC" id="2.4.1.255" evidence="3"/>
<evidence type="ECO:0000256" key="6">
    <source>
        <dbReference type="ARBA" id="ARBA00022737"/>
    </source>
</evidence>
<gene>
    <name evidence="12" type="ORF">CAL13_12690</name>
</gene>
<feature type="domain" description="O-GlcNAc transferase C-terminal" evidence="10">
    <location>
        <begin position="980"/>
        <end position="1141"/>
    </location>
</feature>
<evidence type="ECO:0000256" key="4">
    <source>
        <dbReference type="ARBA" id="ARBA00022676"/>
    </source>
</evidence>
<dbReference type="CDD" id="cd02440">
    <property type="entry name" value="AdoMet_MTases"/>
    <property type="match status" value="1"/>
</dbReference>
<dbReference type="GO" id="GO:0097363">
    <property type="term" value="F:protein O-acetylglucosaminyltransferase activity"/>
    <property type="evidence" value="ECO:0007669"/>
    <property type="project" value="UniProtKB-EC"/>
</dbReference>
<evidence type="ECO:0000256" key="1">
    <source>
        <dbReference type="ARBA" id="ARBA00004922"/>
    </source>
</evidence>
<dbReference type="Pfam" id="PF13847">
    <property type="entry name" value="Methyltransf_31"/>
    <property type="match status" value="1"/>
</dbReference>
<dbReference type="Pfam" id="PF13432">
    <property type="entry name" value="TPR_16"/>
    <property type="match status" value="2"/>
</dbReference>
<feature type="repeat" description="TPR" evidence="8">
    <location>
        <begin position="624"/>
        <end position="657"/>
    </location>
</feature>
<dbReference type="InterPro" id="IPR025714">
    <property type="entry name" value="Methyltranfer_dom"/>
</dbReference>
<dbReference type="SUPFAM" id="SSF48452">
    <property type="entry name" value="TPR-like"/>
    <property type="match status" value="1"/>
</dbReference>
<dbReference type="Pfam" id="PF13181">
    <property type="entry name" value="TPR_8"/>
    <property type="match status" value="1"/>
</dbReference>
<dbReference type="InterPro" id="IPR011990">
    <property type="entry name" value="TPR-like_helical_dom_sf"/>
</dbReference>
<protein>
    <recommendedName>
        <fullName evidence="3">protein O-GlcNAc transferase</fullName>
        <ecNumber evidence="3">2.4.1.255</ecNumber>
    </recommendedName>
</protein>
<dbReference type="InterPro" id="IPR051939">
    <property type="entry name" value="Glycosyltr_41/O-GlcNAc_trsf"/>
</dbReference>
<feature type="domain" description="Methyltransferase regulatory" evidence="9">
    <location>
        <begin position="244"/>
        <end position="322"/>
    </location>
</feature>
<dbReference type="PANTHER" id="PTHR44835:SF1">
    <property type="entry name" value="PROTEIN O-GLCNAC TRANSFERASE"/>
    <property type="match status" value="1"/>
</dbReference>
<evidence type="ECO:0000256" key="2">
    <source>
        <dbReference type="ARBA" id="ARBA00005386"/>
    </source>
</evidence>
<sequence>MAVRPSCYAGHIIAFCRSFGLNSPELLASPQSHAPAQSATPGCFFYSSPVQLRAVAHLYGIETVPVSKARILEIGCGIGENLMPLALGYPDAEIVGLESSPDKVARANEAALAVGATNLQFHLTSALESSALGEFDYIVMHELYSKVPTAVGQTLLAACRNYLSPKGIAYVSYNTLPGWKVSEIVRDAMLLRGHSATNLQENLAAGRAMLSFLSEGMAASNPLADGLIPMLHQASALSDEELAEYLRGDTAPCYFVEFADRARQAGLSYIGDAQPEQEIPLTYGNNVSLFHSLNSLGQTPVMRQQYLDFAVGRQGRKSLLARDDGESARDGLLDLSRLADLRYAGHFSRNAADLQRGGVEGRFLNQLGRSYVTDDENVRRIMGVLTSVWPCSLSFGELAALMPGHAYLDEKQSRKQLLQALEPLFRAGMLRYCLDATPYDTAAERALTLTRNAAAALKGAASQADRKTAVNTYSFWHEPVVLNLDEEDLRMLTDPHALDADGRWHWDGKDVFEFATEGLRAKTLTLLERLRRAGLISGSPAAWAQLARLRMLSHQGKGREWIAHTDMLLVQYDRALAAGAGIVRTVAHPPKQDIERVYKLRRDGDFGAAESSAKALADRFPFSPDGWNALGHVYAVQHREDDAIPPLLRAIALNPSLDTAYAQLGYLFHENGELQRAEICFARAARFDPKAYQHRNNLGNVLRRAGRLTDARLCLESALPLADGHRHTCTNLGLVLSELGLHADAEKNYLRALDIDPHYHLAHSNLLFLLTHRVDMEPMEVFEHHRKFGELVTKRGNSMMKLRHANDKDPERRLRIGFVSGDLRNHAVMNFLEPIWRALNTDSFEIYAYHNSPTEDAVSRRARKLTAEWRQVSRQKDTELAKAINSDRVDILFDLSGHTALNRLPMFALKPAPVQLSWIGYPGTTGLAEMDYYLVDRHVAPPGFLDAQFTEKLVYLPSAGTFQPFEGSPAVNGLPAERNGYITFGSFNRYNKLSDQVLALWSQVLAAVPDARMLLGGITDFALRSDLTRRLGKYGVAADRLIFRPRAAMAEYLGFHHDVDIALDTFPYTGGTTTHHSLWMGVPVLSMRGRTRVECQTAGALGRAGLGEWVCDNQDQFVRKAVEWAENIEALASLRAGMREKLLNAPDRDPRNVTRGLERAMREMWRIWCNGEAPRSFTVDHE</sequence>
<dbReference type="EMBL" id="CP021109">
    <property type="protein sequence ID" value="ARP86973.1"/>
    <property type="molecule type" value="Genomic_DNA"/>
</dbReference>
<dbReference type="Pfam" id="PF13844">
    <property type="entry name" value="Glyco_transf_41"/>
    <property type="match status" value="2"/>
</dbReference>
<evidence type="ECO:0000259" key="11">
    <source>
        <dbReference type="Pfam" id="PF13847"/>
    </source>
</evidence>
<dbReference type="InterPro" id="IPR029063">
    <property type="entry name" value="SAM-dependent_MTases_sf"/>
</dbReference>
<dbReference type="SUPFAM" id="SSF53335">
    <property type="entry name" value="S-adenosyl-L-methionine-dependent methyltransferases"/>
    <property type="match status" value="1"/>
</dbReference>
<keyword evidence="6" id="KW-0677">Repeat</keyword>
<reference evidence="12 13" key="1">
    <citation type="submission" date="2017-05" db="EMBL/GenBank/DDBJ databases">
        <title>Complete and WGS of Bordetella genogroups.</title>
        <authorList>
            <person name="Spilker T."/>
            <person name="LiPuma J."/>
        </authorList>
    </citation>
    <scope>NUCLEOTIDE SEQUENCE [LARGE SCALE GENOMIC DNA]</scope>
    <source>
        <strain evidence="12 13">AU17164</strain>
    </source>
</reference>
<dbReference type="Proteomes" id="UP000194139">
    <property type="component" value="Chromosome"/>
</dbReference>
<dbReference type="PANTHER" id="PTHR44835">
    <property type="entry name" value="UDP-N-ACETYLGLUCOSAMINE--PEPTIDE N-ACETYLGLUCOSAMINYLTRANSFERASE SPINDLY-RELATED"/>
    <property type="match status" value="1"/>
</dbReference>
<name>A0A1W6Z2B5_9BORD</name>
<dbReference type="AlphaFoldDB" id="A0A1W6Z2B5"/>